<protein>
    <submittedName>
        <fullName evidence="1">Uncharacterized protein</fullName>
    </submittedName>
</protein>
<comment type="caution">
    <text evidence="1">The sequence shown here is derived from an EMBL/GenBank/DDBJ whole genome shotgun (WGS) entry which is preliminary data.</text>
</comment>
<evidence type="ECO:0000313" key="2">
    <source>
        <dbReference type="Proteomes" id="UP001214854"/>
    </source>
</evidence>
<accession>A0ABT5HWA4</accession>
<organism evidence="1 2">
    <name type="scientific">Asticcacaulis aquaticus</name>
    <dbReference type="NCBI Taxonomy" id="2984212"/>
    <lineage>
        <taxon>Bacteria</taxon>
        <taxon>Pseudomonadati</taxon>
        <taxon>Pseudomonadota</taxon>
        <taxon>Alphaproteobacteria</taxon>
        <taxon>Caulobacterales</taxon>
        <taxon>Caulobacteraceae</taxon>
        <taxon>Asticcacaulis</taxon>
    </lineage>
</organism>
<dbReference type="Proteomes" id="UP001214854">
    <property type="component" value="Unassembled WGS sequence"/>
</dbReference>
<proteinExistence type="predicted"/>
<dbReference type="RefSeq" id="WP_272748851.1">
    <property type="nucleotide sequence ID" value="NZ_JAQQKX010000012.1"/>
</dbReference>
<evidence type="ECO:0000313" key="1">
    <source>
        <dbReference type="EMBL" id="MDC7684376.1"/>
    </source>
</evidence>
<sequence>MVYMVDNLIGFIGHSRGFAFRLISRDRTIDPDIHLSMRSVIAEQLNEVTLTALRKMHRDQVAADAFLEIAMPHPEFQMTIKAVPYRVWRAERRNKRKATLFLKRFWED</sequence>
<reference evidence="1 2" key="1">
    <citation type="submission" date="2023-01" db="EMBL/GenBank/DDBJ databases">
        <title>Novel species of the genus Asticcacaulis isolated from rivers.</title>
        <authorList>
            <person name="Lu H."/>
        </authorList>
    </citation>
    <scope>NUCLEOTIDE SEQUENCE [LARGE SCALE GENOMIC DNA]</scope>
    <source>
        <strain evidence="1 2">BYS171W</strain>
    </source>
</reference>
<gene>
    <name evidence="1" type="ORF">PQU92_13905</name>
</gene>
<name>A0ABT5HWA4_9CAUL</name>
<keyword evidence="2" id="KW-1185">Reference proteome</keyword>
<dbReference type="EMBL" id="JAQQKX010000012">
    <property type="protein sequence ID" value="MDC7684376.1"/>
    <property type="molecule type" value="Genomic_DNA"/>
</dbReference>